<dbReference type="Gene3D" id="3.40.630.30">
    <property type="match status" value="1"/>
</dbReference>
<dbReference type="RefSeq" id="WP_344633590.1">
    <property type="nucleotide sequence ID" value="NZ_BAAATJ010000035.1"/>
</dbReference>
<dbReference type="EMBL" id="BAAATJ010000035">
    <property type="protein sequence ID" value="GAA2415752.1"/>
    <property type="molecule type" value="Genomic_DNA"/>
</dbReference>
<evidence type="ECO:0008006" key="5">
    <source>
        <dbReference type="Google" id="ProtNLM"/>
    </source>
</evidence>
<comment type="caution">
    <text evidence="3">The sequence shown here is derived from an EMBL/GenBank/DDBJ whole genome shotgun (WGS) entry which is preliminary data.</text>
</comment>
<accession>A0ABN3IWA3</accession>
<dbReference type="InterPro" id="IPR045057">
    <property type="entry name" value="Gcn5-rel_NAT"/>
</dbReference>
<protein>
    <recommendedName>
        <fullName evidence="5">N-acetyltransferase domain-containing protein</fullName>
    </recommendedName>
</protein>
<name>A0ABN3IWA3_9ACTN</name>
<dbReference type="InterPro" id="IPR031165">
    <property type="entry name" value="GNAT_YJDJ"/>
</dbReference>
<dbReference type="InterPro" id="IPR016181">
    <property type="entry name" value="Acyl_CoA_acyltransferase"/>
</dbReference>
<dbReference type="CDD" id="cd04301">
    <property type="entry name" value="NAT_SF"/>
    <property type="match status" value="1"/>
</dbReference>
<organism evidence="3 4">
    <name type="scientific">Streptomyces glaucosporus</name>
    <dbReference type="NCBI Taxonomy" id="284044"/>
    <lineage>
        <taxon>Bacteria</taxon>
        <taxon>Bacillati</taxon>
        <taxon>Actinomycetota</taxon>
        <taxon>Actinomycetes</taxon>
        <taxon>Kitasatosporales</taxon>
        <taxon>Streptomycetaceae</taxon>
        <taxon>Streptomyces</taxon>
    </lineage>
</organism>
<evidence type="ECO:0000259" key="2">
    <source>
        <dbReference type="PROSITE" id="PS51729"/>
    </source>
</evidence>
<dbReference type="SUPFAM" id="SSF55729">
    <property type="entry name" value="Acyl-CoA N-acyltransferases (Nat)"/>
    <property type="match status" value="1"/>
</dbReference>
<keyword evidence="4" id="KW-1185">Reference proteome</keyword>
<dbReference type="PANTHER" id="PTHR31435">
    <property type="entry name" value="PROTEIN NATD1"/>
    <property type="match status" value="1"/>
</dbReference>
<evidence type="ECO:0000259" key="1">
    <source>
        <dbReference type="PROSITE" id="PS51186"/>
    </source>
</evidence>
<dbReference type="PROSITE" id="PS51729">
    <property type="entry name" value="GNAT_YJDJ"/>
    <property type="match status" value="1"/>
</dbReference>
<sequence length="108" mass="11688">MGSAAVNSTVTVSDSPAHGRFEARIGTALVGFADYLRTDGLVTYPRVVVSRPLRGRGIGDRLARAALDDARRRGLRVRPACEFIEKWIGLHPEYRELVAVDAQGPDGA</sequence>
<dbReference type="Proteomes" id="UP001500058">
    <property type="component" value="Unassembled WGS sequence"/>
</dbReference>
<dbReference type="InterPro" id="IPR000182">
    <property type="entry name" value="GNAT_dom"/>
</dbReference>
<gene>
    <name evidence="3" type="ORF">GCM10010420_52250</name>
</gene>
<dbReference type="Pfam" id="PF14542">
    <property type="entry name" value="Acetyltransf_CG"/>
    <property type="match status" value="1"/>
</dbReference>
<dbReference type="PANTHER" id="PTHR31435:SF10">
    <property type="entry name" value="BSR4717 PROTEIN"/>
    <property type="match status" value="1"/>
</dbReference>
<feature type="domain" description="N-acetyltransferase" evidence="1">
    <location>
        <begin position="1"/>
        <end position="108"/>
    </location>
</feature>
<feature type="domain" description="N-acetyltransferase" evidence="2">
    <location>
        <begin position="13"/>
        <end position="99"/>
    </location>
</feature>
<reference evidence="3 4" key="1">
    <citation type="journal article" date="2019" name="Int. J. Syst. Evol. Microbiol.">
        <title>The Global Catalogue of Microorganisms (GCM) 10K type strain sequencing project: providing services to taxonomists for standard genome sequencing and annotation.</title>
        <authorList>
            <consortium name="The Broad Institute Genomics Platform"/>
            <consortium name="The Broad Institute Genome Sequencing Center for Infectious Disease"/>
            <person name="Wu L."/>
            <person name="Ma J."/>
        </authorList>
    </citation>
    <scope>NUCLEOTIDE SEQUENCE [LARGE SCALE GENOMIC DNA]</scope>
    <source>
        <strain evidence="3 4">JCM 6921</strain>
    </source>
</reference>
<proteinExistence type="predicted"/>
<evidence type="ECO:0000313" key="3">
    <source>
        <dbReference type="EMBL" id="GAA2415752.1"/>
    </source>
</evidence>
<dbReference type="PROSITE" id="PS51186">
    <property type="entry name" value="GNAT"/>
    <property type="match status" value="1"/>
</dbReference>
<evidence type="ECO:0000313" key="4">
    <source>
        <dbReference type="Proteomes" id="UP001500058"/>
    </source>
</evidence>